<dbReference type="RefSeq" id="WP_200585149.1">
    <property type="nucleotide sequence ID" value="NZ_JAEHFY010000006.1"/>
</dbReference>
<gene>
    <name evidence="1" type="ORF">I5M32_05290</name>
</gene>
<protein>
    <submittedName>
        <fullName evidence="1">Uncharacterized protein</fullName>
    </submittedName>
</protein>
<comment type="caution">
    <text evidence="1">The sequence shown here is derived from an EMBL/GenBank/DDBJ whole genome shotgun (WGS) entry which is preliminary data.</text>
</comment>
<dbReference type="EMBL" id="JAEHFY010000006">
    <property type="protein sequence ID" value="MBK0382370.1"/>
    <property type="molecule type" value="Genomic_DNA"/>
</dbReference>
<organism evidence="1 2">
    <name type="scientific">Pedobacter segetis</name>
    <dbReference type="NCBI Taxonomy" id="2793069"/>
    <lineage>
        <taxon>Bacteria</taxon>
        <taxon>Pseudomonadati</taxon>
        <taxon>Bacteroidota</taxon>
        <taxon>Sphingobacteriia</taxon>
        <taxon>Sphingobacteriales</taxon>
        <taxon>Sphingobacteriaceae</taxon>
        <taxon>Pedobacter</taxon>
    </lineage>
</organism>
<sequence>MKVLITRSENPASFKLAYLLRNETILFGDLHPDFPPKKSISIAHEILRFCLDNEVNIIYPMSLEELLPLKRSKVLFEEFDIKLMLSNNESLIFSNPSAEANNYNELSSMILSLGYPNHNIALANAEGYGDLILLNDETKDFETVWNKINAVSFIQLGKLFNRPDFQKMSLYTHQKKIKTSHFLFDGEKFHFLENIENEMVSKLENMIYDKSALGFYQVDYEGLNILRIKSAVS</sequence>
<evidence type="ECO:0000313" key="2">
    <source>
        <dbReference type="Proteomes" id="UP000660024"/>
    </source>
</evidence>
<accession>A0ABS1BHK8</accession>
<keyword evidence="2" id="KW-1185">Reference proteome</keyword>
<name>A0ABS1BHK8_9SPHI</name>
<dbReference type="Proteomes" id="UP000660024">
    <property type="component" value="Unassembled WGS sequence"/>
</dbReference>
<evidence type="ECO:0000313" key="1">
    <source>
        <dbReference type="EMBL" id="MBK0382370.1"/>
    </source>
</evidence>
<dbReference type="Gene3D" id="3.40.50.20">
    <property type="match status" value="1"/>
</dbReference>
<proteinExistence type="predicted"/>
<reference evidence="1 2" key="1">
    <citation type="submission" date="2020-12" db="EMBL/GenBank/DDBJ databases">
        <title>Bacterial novel species Pedobacter sp. SD-b isolated from soil.</title>
        <authorList>
            <person name="Jung H.-Y."/>
        </authorList>
    </citation>
    <scope>NUCLEOTIDE SEQUENCE [LARGE SCALE GENOMIC DNA]</scope>
    <source>
        <strain evidence="1 2">SD-b</strain>
    </source>
</reference>